<proteinExistence type="inferred from homology"/>
<keyword evidence="6" id="KW-0812">Transmembrane</keyword>
<keyword evidence="5" id="KW-0067">ATP-binding</keyword>
<dbReference type="Gene3D" id="3.40.50.300">
    <property type="entry name" value="P-loop containing nucleotide triphosphate hydrolases"/>
    <property type="match status" value="1"/>
</dbReference>
<dbReference type="InterPro" id="IPR057135">
    <property type="entry name" value="At4g27190-like_LRR"/>
</dbReference>
<dbReference type="PANTHER" id="PTHR33463">
    <property type="entry name" value="NB-ARC DOMAIN-CONTAINING PROTEIN-RELATED"/>
    <property type="match status" value="1"/>
</dbReference>
<dbReference type="InterPro" id="IPR058922">
    <property type="entry name" value="WHD_DRP"/>
</dbReference>
<dbReference type="GO" id="GO:0006952">
    <property type="term" value="P:defense response"/>
    <property type="evidence" value="ECO:0007669"/>
    <property type="project" value="UniProtKB-KW"/>
</dbReference>
<comment type="caution">
    <text evidence="11">The sequence shown here is derived from an EMBL/GenBank/DDBJ whole genome shotgun (WGS) entry which is preliminary data.</text>
</comment>
<dbReference type="InterPro" id="IPR055414">
    <property type="entry name" value="LRR_R13L4/SHOC2-like"/>
</dbReference>
<organism evidence="11 12">
    <name type="scientific">Liquidambar formosana</name>
    <name type="common">Formosan gum</name>
    <dbReference type="NCBI Taxonomy" id="63359"/>
    <lineage>
        <taxon>Eukaryota</taxon>
        <taxon>Viridiplantae</taxon>
        <taxon>Streptophyta</taxon>
        <taxon>Embryophyta</taxon>
        <taxon>Tracheophyta</taxon>
        <taxon>Spermatophyta</taxon>
        <taxon>Magnoliopsida</taxon>
        <taxon>eudicotyledons</taxon>
        <taxon>Gunneridae</taxon>
        <taxon>Pentapetalae</taxon>
        <taxon>Saxifragales</taxon>
        <taxon>Altingiaceae</taxon>
        <taxon>Liquidambar</taxon>
    </lineage>
</organism>
<evidence type="ECO:0000256" key="5">
    <source>
        <dbReference type="ARBA" id="ARBA00022840"/>
    </source>
</evidence>
<evidence type="ECO:0000256" key="1">
    <source>
        <dbReference type="ARBA" id="ARBA00008894"/>
    </source>
</evidence>
<dbReference type="AlphaFoldDB" id="A0AAP0RLT7"/>
<evidence type="ECO:0000259" key="10">
    <source>
        <dbReference type="Pfam" id="PF23598"/>
    </source>
</evidence>
<dbReference type="Gene3D" id="1.10.8.430">
    <property type="entry name" value="Helical domain of apoptotic protease-activating factors"/>
    <property type="match status" value="1"/>
</dbReference>
<dbReference type="Proteomes" id="UP001415857">
    <property type="component" value="Unassembled WGS sequence"/>
</dbReference>
<feature type="domain" description="Disease resistance protein At4g27190-like leucine-rich repeats" evidence="8">
    <location>
        <begin position="903"/>
        <end position="991"/>
    </location>
</feature>
<feature type="domain" description="Disease resistance protein winged helix" evidence="9">
    <location>
        <begin position="464"/>
        <end position="531"/>
    </location>
</feature>
<evidence type="ECO:0000256" key="4">
    <source>
        <dbReference type="ARBA" id="ARBA00022821"/>
    </source>
</evidence>
<dbReference type="GO" id="GO:0043531">
    <property type="term" value="F:ADP binding"/>
    <property type="evidence" value="ECO:0007669"/>
    <property type="project" value="InterPro"/>
</dbReference>
<feature type="domain" description="NB-ARC" evidence="7">
    <location>
        <begin position="210"/>
        <end position="376"/>
    </location>
</feature>
<dbReference type="SUPFAM" id="SSF52058">
    <property type="entry name" value="L domain-like"/>
    <property type="match status" value="1"/>
</dbReference>
<evidence type="ECO:0000256" key="2">
    <source>
        <dbReference type="ARBA" id="ARBA00022614"/>
    </source>
</evidence>
<dbReference type="FunFam" id="3.40.50.300:FF:001091">
    <property type="entry name" value="Probable disease resistance protein At1g61300"/>
    <property type="match status" value="1"/>
</dbReference>
<dbReference type="Pfam" id="PF00931">
    <property type="entry name" value="NB-ARC"/>
    <property type="match status" value="1"/>
</dbReference>
<evidence type="ECO:0000256" key="3">
    <source>
        <dbReference type="ARBA" id="ARBA00022737"/>
    </source>
</evidence>
<dbReference type="SMART" id="SM00369">
    <property type="entry name" value="LRR_TYP"/>
    <property type="match status" value="3"/>
</dbReference>
<dbReference type="Gene3D" id="3.80.10.10">
    <property type="entry name" value="Ribonuclease Inhibitor"/>
    <property type="match status" value="1"/>
</dbReference>
<dbReference type="InterPro" id="IPR036388">
    <property type="entry name" value="WH-like_DNA-bd_sf"/>
</dbReference>
<keyword evidence="12" id="KW-1185">Reference proteome</keyword>
<keyword evidence="6" id="KW-0472">Membrane</keyword>
<dbReference type="PANTHER" id="PTHR33463:SF202">
    <property type="entry name" value="NB-ARC DOMAIN-CONTAINING PROTEIN"/>
    <property type="match status" value="1"/>
</dbReference>
<feature type="domain" description="Disease resistance R13L4/SHOC-2-like LRR" evidence="10">
    <location>
        <begin position="605"/>
        <end position="749"/>
    </location>
</feature>
<dbReference type="InterPro" id="IPR027417">
    <property type="entry name" value="P-loop_NTPase"/>
</dbReference>
<dbReference type="PRINTS" id="PR00364">
    <property type="entry name" value="DISEASERSIST"/>
</dbReference>
<dbReference type="InterPro" id="IPR042197">
    <property type="entry name" value="Apaf_helical"/>
</dbReference>
<dbReference type="InterPro" id="IPR002182">
    <property type="entry name" value="NB-ARC"/>
</dbReference>
<sequence>MGLLASIWLLCSCLYAGVESIIKLLLFLAFKFSALILNQDSPMDLLASILRSAVESILSPALLQACLLLCGCIYYCFRNTIKFQSNLDALGKEMGHLIELENKVKQELKVAEIDGKLRTTQVKEWLTEVERIKPEVNSLQEGITTNNTKICGSFLNCTLLGRQVAKMLEEVKRLLQGGNFSAGMVAVNALPEPVRYIPGASIEDQTTASKTLAEIMKRFSEDEVRRMGIWGMGGVGKTTLVRNLNNKLKSMSSRQPFGTVIWVTVSKDLDLKRLQTEIAHRLGLQASLEENQQRLASRLHERLMKEKKFLLILDDVWEPLDLNSLGIPPAESHTGFKIVLTSRSLSVCEQMETNVKVKVELLNDEEAWQLFTKKAGSVANSEDIRPYAEAVAKECNRLPLALIIVGSALRGKAKVELWKNALNDLRRSEPSIPGIEKEVYKPLKWSYDSLHQRNSKPCFLYCSLFPEDYEIEVSELVQCWLGEGFIDEQLNYEDSLNRGITIVDDLKDVCLLEDGKAEGTVKMHDVVRDVAIWIASSEEDGCKSHVRSGIGLSRISDFELLKSCNRISFMNNKITSLPDCAIQCSKTSTLLLQGNNLKYVPESFLERFPALRVLNLGSTYIQSLPLSLTKLSELRLLVLKSCDWIDKLPPLGGLRNLRVLDLSCTKIWTLPKGMEELSNLRQLDLTSTKDLESIQAGVLSRLFGLEVLNMWASDYRWRVKGEVEEGQMIFEELGSLTQLTVLVVKLRTMPYLGSGDLIWIEGLINFQIHVTSRNGTFFSFSRNQRLVILEGVDLCEKRIGWLLINVSDLILRDCTEIGWMFEHLATNGKAFIGLKDLSIWNCESLGPFRGCSAQHDPLPNLEKLWLNHIKNLECVWPPDASAGLRYSELREINVVRCPNLTYLIPHHLIPYMINLEQIKVWGCKKLENLFETTTTSSSSSGQNVAPHPLLPKLRILKLEDLPELRNICRENVSWQSLEQLSVKKCNQVRRLPLTTQNASTIKEISGEEQWWNQLQWDDDHTNLALLPFFKPVNVSDYEIESEFDG</sequence>
<evidence type="ECO:0000259" key="7">
    <source>
        <dbReference type="Pfam" id="PF00931"/>
    </source>
</evidence>
<dbReference type="InterPro" id="IPR032675">
    <property type="entry name" value="LRR_dom_sf"/>
</dbReference>
<reference evidence="11 12" key="1">
    <citation type="journal article" date="2024" name="Plant J.">
        <title>Genome sequences and population genomics reveal climatic adaptation and genomic divergence between two closely related sweetgum species.</title>
        <authorList>
            <person name="Xu W.Q."/>
            <person name="Ren C.Q."/>
            <person name="Zhang X.Y."/>
            <person name="Comes H.P."/>
            <person name="Liu X.H."/>
            <person name="Li Y.G."/>
            <person name="Kettle C.J."/>
            <person name="Jalonen R."/>
            <person name="Gaisberger H."/>
            <person name="Ma Y.Z."/>
            <person name="Qiu Y.X."/>
        </authorList>
    </citation>
    <scope>NUCLEOTIDE SEQUENCE [LARGE SCALE GENOMIC DNA]</scope>
    <source>
        <strain evidence="11">Hangzhou</strain>
    </source>
</reference>
<comment type="similarity">
    <text evidence="1">Belongs to the disease resistance NB-LRR family.</text>
</comment>
<dbReference type="Pfam" id="PF23247">
    <property type="entry name" value="LRR_RPS2"/>
    <property type="match status" value="1"/>
</dbReference>
<keyword evidence="4" id="KW-0611">Plant defense</keyword>
<dbReference type="EMBL" id="JBBPBK010000008">
    <property type="protein sequence ID" value="KAK9279993.1"/>
    <property type="molecule type" value="Genomic_DNA"/>
</dbReference>
<accession>A0AAP0RLT7</accession>
<dbReference type="InterPro" id="IPR050905">
    <property type="entry name" value="Plant_NBS-LRR"/>
</dbReference>
<dbReference type="Pfam" id="PF23598">
    <property type="entry name" value="LRR_14"/>
    <property type="match status" value="1"/>
</dbReference>
<keyword evidence="3" id="KW-0677">Repeat</keyword>
<dbReference type="FunFam" id="1.10.10.10:FF:000322">
    <property type="entry name" value="Probable disease resistance protein At1g63360"/>
    <property type="match status" value="1"/>
</dbReference>
<protein>
    <recommendedName>
        <fullName evidence="13">AAA+ ATPase domain-containing protein</fullName>
    </recommendedName>
</protein>
<dbReference type="Gene3D" id="1.10.10.10">
    <property type="entry name" value="Winged helix-like DNA-binding domain superfamily/Winged helix DNA-binding domain"/>
    <property type="match status" value="1"/>
</dbReference>
<dbReference type="SUPFAM" id="SSF52540">
    <property type="entry name" value="P-loop containing nucleoside triphosphate hydrolases"/>
    <property type="match status" value="1"/>
</dbReference>
<keyword evidence="6" id="KW-1133">Transmembrane helix</keyword>
<keyword evidence="2" id="KW-0433">Leucine-rich repeat</keyword>
<evidence type="ECO:0008006" key="13">
    <source>
        <dbReference type="Google" id="ProtNLM"/>
    </source>
</evidence>
<evidence type="ECO:0000259" key="8">
    <source>
        <dbReference type="Pfam" id="PF23247"/>
    </source>
</evidence>
<dbReference type="InterPro" id="IPR003591">
    <property type="entry name" value="Leu-rich_rpt_typical-subtyp"/>
</dbReference>
<keyword evidence="5" id="KW-0547">Nucleotide-binding</keyword>
<feature type="transmembrane region" description="Helical" evidence="6">
    <location>
        <begin position="7"/>
        <end position="37"/>
    </location>
</feature>
<evidence type="ECO:0000259" key="9">
    <source>
        <dbReference type="Pfam" id="PF23559"/>
    </source>
</evidence>
<name>A0AAP0RLT7_LIQFO</name>
<gene>
    <name evidence="11" type="ORF">L1049_013677</name>
</gene>
<evidence type="ECO:0000313" key="12">
    <source>
        <dbReference type="Proteomes" id="UP001415857"/>
    </source>
</evidence>
<dbReference type="Pfam" id="PF23559">
    <property type="entry name" value="WHD_DRP"/>
    <property type="match status" value="1"/>
</dbReference>
<dbReference type="GO" id="GO:0005524">
    <property type="term" value="F:ATP binding"/>
    <property type="evidence" value="ECO:0007669"/>
    <property type="project" value="UniProtKB-KW"/>
</dbReference>
<evidence type="ECO:0000313" key="11">
    <source>
        <dbReference type="EMBL" id="KAK9279993.1"/>
    </source>
</evidence>
<evidence type="ECO:0000256" key="6">
    <source>
        <dbReference type="SAM" id="Phobius"/>
    </source>
</evidence>